<dbReference type="Pfam" id="PF11003">
    <property type="entry name" value="DUF2842"/>
    <property type="match status" value="1"/>
</dbReference>
<accession>A0ABV7XF77</accession>
<organism evidence="2 3">
    <name type="scientific">Sphingoaurantiacus capsulatus</name>
    <dbReference type="NCBI Taxonomy" id="1771310"/>
    <lineage>
        <taxon>Bacteria</taxon>
        <taxon>Pseudomonadati</taxon>
        <taxon>Pseudomonadota</taxon>
        <taxon>Alphaproteobacteria</taxon>
        <taxon>Sphingomonadales</taxon>
        <taxon>Sphingosinicellaceae</taxon>
        <taxon>Sphingoaurantiacus</taxon>
    </lineage>
</organism>
<keyword evidence="3" id="KW-1185">Reference proteome</keyword>
<dbReference type="Proteomes" id="UP001595615">
    <property type="component" value="Unassembled WGS sequence"/>
</dbReference>
<evidence type="ECO:0000256" key="1">
    <source>
        <dbReference type="SAM" id="Phobius"/>
    </source>
</evidence>
<comment type="caution">
    <text evidence="2">The sequence shown here is derived from an EMBL/GenBank/DDBJ whole genome shotgun (WGS) entry which is preliminary data.</text>
</comment>
<name>A0ABV7XF77_9SPHN</name>
<evidence type="ECO:0000313" key="2">
    <source>
        <dbReference type="EMBL" id="MFC3713934.1"/>
    </source>
</evidence>
<sequence length="71" mass="7716">MKPTFRKPAGVLGLIAGLAAYAVLVASLAGPIGRLPILVQAILYLVLGIIWILPLRPLLIWMETGRWRAPD</sequence>
<reference evidence="3" key="1">
    <citation type="journal article" date="2019" name="Int. J. Syst. Evol. Microbiol.">
        <title>The Global Catalogue of Microorganisms (GCM) 10K type strain sequencing project: providing services to taxonomists for standard genome sequencing and annotation.</title>
        <authorList>
            <consortium name="The Broad Institute Genomics Platform"/>
            <consortium name="The Broad Institute Genome Sequencing Center for Infectious Disease"/>
            <person name="Wu L."/>
            <person name="Ma J."/>
        </authorList>
    </citation>
    <scope>NUCLEOTIDE SEQUENCE [LARGE SCALE GENOMIC DNA]</scope>
    <source>
        <strain evidence="3">KCTC 42644</strain>
    </source>
</reference>
<feature type="transmembrane region" description="Helical" evidence="1">
    <location>
        <begin position="37"/>
        <end position="59"/>
    </location>
</feature>
<keyword evidence="1" id="KW-1133">Transmembrane helix</keyword>
<keyword evidence="1" id="KW-0812">Transmembrane</keyword>
<dbReference type="RefSeq" id="WP_380862902.1">
    <property type="nucleotide sequence ID" value="NZ_JBHRXV010000011.1"/>
</dbReference>
<keyword evidence="1" id="KW-0472">Membrane</keyword>
<gene>
    <name evidence="2" type="ORF">ACFOMD_15270</name>
</gene>
<dbReference type="InterPro" id="IPR021265">
    <property type="entry name" value="DUF2842"/>
</dbReference>
<protein>
    <submittedName>
        <fullName evidence="2">DUF2842 domain-containing protein</fullName>
    </submittedName>
</protein>
<dbReference type="EMBL" id="JBHRXV010000011">
    <property type="protein sequence ID" value="MFC3713934.1"/>
    <property type="molecule type" value="Genomic_DNA"/>
</dbReference>
<evidence type="ECO:0000313" key="3">
    <source>
        <dbReference type="Proteomes" id="UP001595615"/>
    </source>
</evidence>
<proteinExistence type="predicted"/>